<keyword evidence="8" id="KW-1185">Reference proteome</keyword>
<comment type="pathway">
    <text evidence="5">Polyol metabolism; myo-inositol biosynthesis; myo-inositol from D-glucose 6-phosphate: step 2/2.</text>
</comment>
<evidence type="ECO:0000256" key="4">
    <source>
        <dbReference type="PIRSR" id="PIRSR600760-2"/>
    </source>
</evidence>
<sequence length="379" mass="40848">MADSISTSDTAHDVNDAASHKNSTSISASTSPSTSLSTTDDVKDVDDVDLAELYDFAVQLAKDAGQLLIDAAEARRQNFNNPTNLQSAEKLNSVDLVTSLDLSLEYFLQTSISTRYPHHAFLGEESYSAGESRQYLVKPESPPTWCIDPLDGTINYLHLFPMVCISISLLVRGVPVIGVINAPLLPSLFSARLGGGAWLNETTPLPLLQPPPPLPQGAPKGCIFSCEWGKDRRDIPSGNLYRKSETFLNMATELGGRGGKGGMAHGIRSLGSAALDLAYTATGAFDIWWEGGCWEWDVAAGVCILREAGGLVTNGAPPEGYAEGPDEPTVEELRLGGRRYLGIRAAGDREGETGREQQERLVKEVWKRVVPLDYSRPGG</sequence>
<feature type="region of interest" description="Disordered" evidence="6">
    <location>
        <begin position="1"/>
        <end position="41"/>
    </location>
</feature>
<evidence type="ECO:0000256" key="2">
    <source>
        <dbReference type="ARBA" id="ARBA00022723"/>
    </source>
</evidence>
<dbReference type="InterPro" id="IPR020550">
    <property type="entry name" value="Inositol_monophosphatase_CS"/>
</dbReference>
<protein>
    <recommendedName>
        <fullName evidence="5">Inositol-1-monophosphatase</fullName>
        <ecNumber evidence="5">3.1.3.25</ecNumber>
    </recommendedName>
</protein>
<comment type="cofactor">
    <cofactor evidence="4 5">
        <name>Mg(2+)</name>
        <dbReference type="ChEBI" id="CHEBI:18420"/>
    </cofactor>
</comment>
<name>U4LUF2_PYROM</name>
<dbReference type="Proteomes" id="UP000018144">
    <property type="component" value="Unassembled WGS sequence"/>
</dbReference>
<evidence type="ECO:0000313" key="7">
    <source>
        <dbReference type="EMBL" id="CCX31606.1"/>
    </source>
</evidence>
<evidence type="ECO:0000256" key="5">
    <source>
        <dbReference type="RuleBase" id="RU364068"/>
    </source>
</evidence>
<gene>
    <name evidence="7" type="ORF">PCON_11073</name>
</gene>
<dbReference type="OrthoDB" id="10254945at2759"/>
<accession>U4LUF2</accession>
<dbReference type="AlphaFoldDB" id="U4LUF2"/>
<evidence type="ECO:0000313" key="8">
    <source>
        <dbReference type="Proteomes" id="UP000018144"/>
    </source>
</evidence>
<feature type="binding site" evidence="4">
    <location>
        <position position="148"/>
    </location>
    <ligand>
        <name>Mg(2+)</name>
        <dbReference type="ChEBI" id="CHEBI:18420"/>
        <label>1</label>
        <note>catalytic</note>
    </ligand>
</feature>
<comment type="catalytic activity">
    <reaction evidence="5">
        <text>a myo-inositol phosphate + H2O = myo-inositol + phosphate</text>
        <dbReference type="Rhea" id="RHEA:24056"/>
        <dbReference type="ChEBI" id="CHEBI:15377"/>
        <dbReference type="ChEBI" id="CHEBI:17268"/>
        <dbReference type="ChEBI" id="CHEBI:43474"/>
        <dbReference type="ChEBI" id="CHEBI:84139"/>
        <dbReference type="EC" id="3.1.3.25"/>
    </reaction>
</comment>
<dbReference type="PROSITE" id="PS00630">
    <property type="entry name" value="IMP_2"/>
    <property type="match status" value="1"/>
</dbReference>
<dbReference type="Gene3D" id="3.40.190.80">
    <property type="match status" value="1"/>
</dbReference>
<dbReference type="GO" id="GO:0046854">
    <property type="term" value="P:phosphatidylinositol phosphate biosynthetic process"/>
    <property type="evidence" value="ECO:0007669"/>
    <property type="project" value="InterPro"/>
</dbReference>
<dbReference type="PRINTS" id="PR00377">
    <property type="entry name" value="IMPHPHTASES"/>
</dbReference>
<keyword evidence="2 4" id="KW-0479">Metal-binding</keyword>
<organism evidence="7 8">
    <name type="scientific">Pyronema omphalodes (strain CBS 100304)</name>
    <name type="common">Pyronema confluens</name>
    <dbReference type="NCBI Taxonomy" id="1076935"/>
    <lineage>
        <taxon>Eukaryota</taxon>
        <taxon>Fungi</taxon>
        <taxon>Dikarya</taxon>
        <taxon>Ascomycota</taxon>
        <taxon>Pezizomycotina</taxon>
        <taxon>Pezizomycetes</taxon>
        <taxon>Pezizales</taxon>
        <taxon>Pyronemataceae</taxon>
        <taxon>Pyronema</taxon>
    </lineage>
</organism>
<keyword evidence="3 4" id="KW-0460">Magnesium</keyword>
<dbReference type="PANTHER" id="PTHR20854">
    <property type="entry name" value="INOSITOL MONOPHOSPHATASE"/>
    <property type="match status" value="1"/>
</dbReference>
<feature type="binding site" evidence="4">
    <location>
        <position position="150"/>
    </location>
    <ligand>
        <name>Mg(2+)</name>
        <dbReference type="ChEBI" id="CHEBI:18420"/>
        <label>1</label>
        <note>catalytic</note>
    </ligand>
</feature>
<dbReference type="eggNOG" id="KOG2951">
    <property type="taxonomic scope" value="Eukaryota"/>
</dbReference>
<feature type="binding site" evidence="4">
    <location>
        <position position="297"/>
    </location>
    <ligand>
        <name>Mg(2+)</name>
        <dbReference type="ChEBI" id="CHEBI:18420"/>
        <label>1</label>
        <note>catalytic</note>
    </ligand>
</feature>
<comment type="similarity">
    <text evidence="1 5">Belongs to the inositol monophosphatase superfamily.</text>
</comment>
<feature type="binding site" evidence="4">
    <location>
        <position position="151"/>
    </location>
    <ligand>
        <name>Mg(2+)</name>
        <dbReference type="ChEBI" id="CHEBI:18420"/>
        <label>1</label>
        <note>catalytic</note>
    </ligand>
</feature>
<dbReference type="InterPro" id="IPR000760">
    <property type="entry name" value="Inositol_monophosphatase-like"/>
</dbReference>
<dbReference type="PANTHER" id="PTHR20854:SF39">
    <property type="entry name" value="PROTEIN QUTG"/>
    <property type="match status" value="1"/>
</dbReference>
<dbReference type="UniPathway" id="UPA00823">
    <property type="reaction ID" value="UER00788"/>
</dbReference>
<dbReference type="EMBL" id="HF935622">
    <property type="protein sequence ID" value="CCX31606.1"/>
    <property type="molecule type" value="Genomic_DNA"/>
</dbReference>
<reference evidence="7 8" key="1">
    <citation type="journal article" date="2013" name="PLoS Genet.">
        <title>The genome and development-dependent transcriptomes of Pyronema confluens: a window into fungal evolution.</title>
        <authorList>
            <person name="Traeger S."/>
            <person name="Altegoer F."/>
            <person name="Freitag M."/>
            <person name="Gabaldon T."/>
            <person name="Kempken F."/>
            <person name="Kumar A."/>
            <person name="Marcet-Houben M."/>
            <person name="Poggeler S."/>
            <person name="Stajich J.E."/>
            <person name="Nowrousian M."/>
        </authorList>
    </citation>
    <scope>NUCLEOTIDE SEQUENCE [LARGE SCALE GENOMIC DNA]</scope>
    <source>
        <strain evidence="8">CBS 100304</strain>
        <tissue evidence="7">Vegetative mycelium</tissue>
    </source>
</reference>
<dbReference type="EC" id="3.1.3.25" evidence="5"/>
<feature type="compositionally biased region" description="Low complexity" evidence="6">
    <location>
        <begin position="23"/>
        <end position="39"/>
    </location>
</feature>
<dbReference type="GO" id="GO:0006021">
    <property type="term" value="P:inositol biosynthetic process"/>
    <property type="evidence" value="ECO:0007669"/>
    <property type="project" value="UniProtKB-UniPathway"/>
</dbReference>
<dbReference type="InterPro" id="IPR020583">
    <property type="entry name" value="Inositol_monoP_metal-BS"/>
</dbReference>
<dbReference type="CDD" id="cd01639">
    <property type="entry name" value="IMPase"/>
    <property type="match status" value="1"/>
</dbReference>
<evidence type="ECO:0000256" key="6">
    <source>
        <dbReference type="SAM" id="MobiDB-lite"/>
    </source>
</evidence>
<dbReference type="GO" id="GO:0046872">
    <property type="term" value="F:metal ion binding"/>
    <property type="evidence" value="ECO:0007669"/>
    <property type="project" value="UniProtKB-KW"/>
</dbReference>
<dbReference type="Gene3D" id="3.30.540.10">
    <property type="entry name" value="Fructose-1,6-Bisphosphatase, subunit A, domain 1"/>
    <property type="match status" value="1"/>
</dbReference>
<dbReference type="PROSITE" id="PS00629">
    <property type="entry name" value="IMP_1"/>
    <property type="match status" value="1"/>
</dbReference>
<proteinExistence type="inferred from homology"/>
<dbReference type="GO" id="GO:0007165">
    <property type="term" value="P:signal transduction"/>
    <property type="evidence" value="ECO:0007669"/>
    <property type="project" value="TreeGrafter"/>
</dbReference>
<dbReference type="Pfam" id="PF00459">
    <property type="entry name" value="Inositol_P"/>
    <property type="match status" value="1"/>
</dbReference>
<evidence type="ECO:0000256" key="1">
    <source>
        <dbReference type="ARBA" id="ARBA00009759"/>
    </source>
</evidence>
<dbReference type="OMA" id="QTIHYGR"/>
<dbReference type="SUPFAM" id="SSF56655">
    <property type="entry name" value="Carbohydrate phosphatase"/>
    <property type="match status" value="1"/>
</dbReference>
<keyword evidence="5" id="KW-0378">Hydrolase</keyword>
<dbReference type="STRING" id="1076935.U4LUF2"/>
<feature type="binding site" evidence="4">
    <location>
        <position position="124"/>
    </location>
    <ligand>
        <name>Mg(2+)</name>
        <dbReference type="ChEBI" id="CHEBI:18420"/>
        <label>1</label>
        <note>catalytic</note>
    </ligand>
</feature>
<dbReference type="GO" id="GO:0008934">
    <property type="term" value="F:inositol monophosphate 1-phosphatase activity"/>
    <property type="evidence" value="ECO:0007669"/>
    <property type="project" value="InterPro"/>
</dbReference>
<dbReference type="FunFam" id="3.30.540.10:FF:000004">
    <property type="entry name" value="Inositol-1-monophosphatase"/>
    <property type="match status" value="1"/>
</dbReference>
<evidence type="ECO:0000256" key="3">
    <source>
        <dbReference type="ARBA" id="ARBA00022842"/>
    </source>
</evidence>
<feature type="compositionally biased region" description="Basic and acidic residues" evidence="6">
    <location>
        <begin position="10"/>
        <end position="19"/>
    </location>
</feature>
<dbReference type="InterPro" id="IPR033942">
    <property type="entry name" value="IMPase"/>
</dbReference>